<keyword evidence="3" id="KW-0378">Hydrolase</keyword>
<dbReference type="EC" id="3.4.24.55" evidence="3"/>
<name>A0A447RQ73_KLEPN</name>
<organism evidence="3 4">
    <name type="scientific">Klebsiella pneumoniae</name>
    <dbReference type="NCBI Taxonomy" id="573"/>
    <lineage>
        <taxon>Bacteria</taxon>
        <taxon>Pseudomonadati</taxon>
        <taxon>Pseudomonadota</taxon>
        <taxon>Gammaproteobacteria</taxon>
        <taxon>Enterobacterales</taxon>
        <taxon>Enterobacteriaceae</taxon>
        <taxon>Klebsiella/Raoultella group</taxon>
        <taxon>Klebsiella</taxon>
        <taxon>Klebsiella pneumoniae complex</taxon>
    </lineage>
</organism>
<accession>A0A447RQ73</accession>
<protein>
    <submittedName>
        <fullName evidence="3">Protease III</fullName>
        <ecNumber evidence="3">3.4.24.55</ecNumber>
    </submittedName>
</protein>
<evidence type="ECO:0000313" key="3">
    <source>
        <dbReference type="EMBL" id="VEB02009.1"/>
    </source>
</evidence>
<dbReference type="InterPro" id="IPR011249">
    <property type="entry name" value="Metalloenz_LuxS/M16"/>
</dbReference>
<dbReference type="Pfam" id="PF22456">
    <property type="entry name" value="PqqF-like_C_4"/>
    <property type="match status" value="1"/>
</dbReference>
<dbReference type="GO" id="GO:0004222">
    <property type="term" value="F:metalloendopeptidase activity"/>
    <property type="evidence" value="ECO:0007669"/>
    <property type="project" value="UniProtKB-EC"/>
</dbReference>
<reference evidence="3 4" key="1">
    <citation type="submission" date="2018-12" db="EMBL/GenBank/DDBJ databases">
        <authorList>
            <consortium name="Pathogen Informatics"/>
        </authorList>
    </citation>
    <scope>NUCLEOTIDE SEQUENCE [LARGE SCALE GENOMIC DNA]</scope>
    <source>
        <strain evidence="3 4">NCTC13635</strain>
    </source>
</reference>
<dbReference type="PANTHER" id="PTHR43690:SF18">
    <property type="entry name" value="INSULIN-DEGRADING ENZYME-RELATED"/>
    <property type="match status" value="1"/>
</dbReference>
<dbReference type="InterPro" id="IPR054734">
    <property type="entry name" value="PqqF-like_C_4"/>
</dbReference>
<proteinExistence type="predicted"/>
<dbReference type="InterPro" id="IPR050626">
    <property type="entry name" value="Peptidase_M16"/>
</dbReference>
<dbReference type="Gene3D" id="3.30.830.10">
    <property type="entry name" value="Metalloenzyme, LuxS/M16 peptidase-like"/>
    <property type="match status" value="1"/>
</dbReference>
<dbReference type="AlphaFoldDB" id="A0A447RQ73"/>
<dbReference type="PANTHER" id="PTHR43690">
    <property type="entry name" value="NARDILYSIN"/>
    <property type="match status" value="1"/>
</dbReference>
<dbReference type="SUPFAM" id="SSF63411">
    <property type="entry name" value="LuxS/MPP-like metallohydrolase"/>
    <property type="match status" value="1"/>
</dbReference>
<gene>
    <name evidence="3" type="primary">ptrA_2</name>
    <name evidence="3" type="ORF">NCTC13635_02525</name>
</gene>
<dbReference type="EMBL" id="LR134162">
    <property type="protein sequence ID" value="VEB02009.1"/>
    <property type="molecule type" value="Genomic_DNA"/>
</dbReference>
<sequence>MLMSSAAPPPAPLLGQIIQPWFYNQLRTEEQLGYAVFAFPMNVGRQWGMGFLLQSSDKQPAFLWQRFQAFFPTAEAKLRAMKPEEFAQLQQAVISQMLQAPQTLGDEASKLSKDFDRGNMRFDSRDKVVAQIKLLTPQKLADFFHQTVVDPQGMTILSQISGSQNGKADYAQPKGGKVWENVSALQQSLPLMRENE</sequence>
<evidence type="ECO:0000259" key="2">
    <source>
        <dbReference type="Pfam" id="PF22456"/>
    </source>
</evidence>
<dbReference type="Proteomes" id="UP000282433">
    <property type="component" value="Chromosome"/>
</dbReference>
<feature type="domain" description="Coenzyme PQQ synthesis protein F-like C-terminal lobe" evidence="2">
    <location>
        <begin position="13"/>
        <end position="110"/>
    </location>
</feature>
<dbReference type="GO" id="GO:0006508">
    <property type="term" value="P:proteolysis"/>
    <property type="evidence" value="ECO:0007669"/>
    <property type="project" value="UniProtKB-KW"/>
</dbReference>
<evidence type="ECO:0000313" key="4">
    <source>
        <dbReference type="Proteomes" id="UP000282433"/>
    </source>
</evidence>
<evidence type="ECO:0000256" key="1">
    <source>
        <dbReference type="ARBA" id="ARBA00022723"/>
    </source>
</evidence>
<keyword evidence="1" id="KW-0479">Metal-binding</keyword>
<dbReference type="GO" id="GO:0046872">
    <property type="term" value="F:metal ion binding"/>
    <property type="evidence" value="ECO:0007669"/>
    <property type="project" value="UniProtKB-KW"/>
</dbReference>
<keyword evidence="3" id="KW-0645">Protease</keyword>